<dbReference type="EMBL" id="JAMGBE010000002">
    <property type="protein sequence ID" value="MCL6729880.1"/>
    <property type="molecule type" value="Genomic_DNA"/>
</dbReference>
<gene>
    <name evidence="6" type="ORF">LZ538_07400</name>
</gene>
<dbReference type="CDD" id="cd00397">
    <property type="entry name" value="DNA_BRE_C"/>
    <property type="match status" value="1"/>
</dbReference>
<dbReference type="Gene3D" id="1.10.443.10">
    <property type="entry name" value="Intergrase catalytic core"/>
    <property type="match status" value="1"/>
</dbReference>
<organism evidence="6 7">
    <name type="scientific">Sphingomonas hankyongi</name>
    <dbReference type="NCBI Taxonomy" id="2908209"/>
    <lineage>
        <taxon>Bacteria</taxon>
        <taxon>Pseudomonadati</taxon>
        <taxon>Pseudomonadota</taxon>
        <taxon>Alphaproteobacteria</taxon>
        <taxon>Sphingomonadales</taxon>
        <taxon>Sphingomonadaceae</taxon>
        <taxon>Sphingomonas</taxon>
    </lineage>
</organism>
<keyword evidence="2" id="KW-0229">DNA integration</keyword>
<dbReference type="Pfam" id="PF00589">
    <property type="entry name" value="Phage_integrase"/>
    <property type="match status" value="1"/>
</dbReference>
<comment type="caution">
    <text evidence="6">The sequence shown here is derived from an EMBL/GenBank/DDBJ whole genome shotgun (WGS) entry which is preliminary data.</text>
</comment>
<keyword evidence="7" id="KW-1185">Reference proteome</keyword>
<comment type="similarity">
    <text evidence="1">Belongs to the 'phage' integrase family.</text>
</comment>
<name>A0ABT0S1Z3_9SPHN</name>
<keyword evidence="3" id="KW-0238">DNA-binding</keyword>
<dbReference type="PANTHER" id="PTHR30349">
    <property type="entry name" value="PHAGE INTEGRASE-RELATED"/>
    <property type="match status" value="1"/>
</dbReference>
<evidence type="ECO:0000259" key="5">
    <source>
        <dbReference type="PROSITE" id="PS51898"/>
    </source>
</evidence>
<evidence type="ECO:0000256" key="1">
    <source>
        <dbReference type="ARBA" id="ARBA00008857"/>
    </source>
</evidence>
<dbReference type="Proteomes" id="UP001165342">
    <property type="component" value="Unassembled WGS sequence"/>
</dbReference>
<accession>A0ABT0S1Z3</accession>
<evidence type="ECO:0000256" key="4">
    <source>
        <dbReference type="ARBA" id="ARBA00023172"/>
    </source>
</evidence>
<dbReference type="PROSITE" id="PS51898">
    <property type="entry name" value="TYR_RECOMBINASE"/>
    <property type="match status" value="1"/>
</dbReference>
<dbReference type="InterPro" id="IPR011010">
    <property type="entry name" value="DNA_brk_join_enz"/>
</dbReference>
<proteinExistence type="inferred from homology"/>
<dbReference type="InterPro" id="IPR013762">
    <property type="entry name" value="Integrase-like_cat_sf"/>
</dbReference>
<dbReference type="SUPFAM" id="SSF56349">
    <property type="entry name" value="DNA breaking-rejoining enzymes"/>
    <property type="match status" value="1"/>
</dbReference>
<dbReference type="InterPro" id="IPR002104">
    <property type="entry name" value="Integrase_catalytic"/>
</dbReference>
<protein>
    <submittedName>
        <fullName evidence="6">Site-specific integrase</fullName>
    </submittedName>
</protein>
<dbReference type="RefSeq" id="WP_249831348.1">
    <property type="nucleotide sequence ID" value="NZ_JAMGBE010000002.1"/>
</dbReference>
<sequence length="378" mass="42137">MTKANGKNERIKRAYCDYLREANGRDEATIDRILASIARFEASTQSRDFKRFHREQAVSFKRKLSEALNPRTGERLSKSTVLATVRDLRAFFLWLAREPGFRSHIDYGDADYFSLSDKDVAVARARRERDVPTVEQCQRALAAMPADTVLARRDRALFALTLVTAARISALASFRLGHINVAQGFVDQDARTVRTKAAKTFRTYFMPVDDTARSIVAQWVDELTTEHLWGPADPLFPKTQMGLDADRGFVPIGIARQAWASGDRARDIIQGAFVSVGLPKFHPHSIRHALIRYAMALDLSPEEMKAWSQNLGHTDVLTTFLSYGQVSTYRQGELIQAGSLFPRGRDRVDDRALLEALAARLNGGGVNPVGGGRGSVDL</sequence>
<evidence type="ECO:0000256" key="3">
    <source>
        <dbReference type="ARBA" id="ARBA00023125"/>
    </source>
</evidence>
<evidence type="ECO:0000313" key="7">
    <source>
        <dbReference type="Proteomes" id="UP001165342"/>
    </source>
</evidence>
<evidence type="ECO:0000256" key="2">
    <source>
        <dbReference type="ARBA" id="ARBA00022908"/>
    </source>
</evidence>
<dbReference type="PANTHER" id="PTHR30349:SF41">
    <property type="entry name" value="INTEGRASE_RECOMBINASE PROTEIN MJ0367-RELATED"/>
    <property type="match status" value="1"/>
</dbReference>
<keyword evidence="4" id="KW-0233">DNA recombination</keyword>
<feature type="domain" description="Tyr recombinase" evidence="5">
    <location>
        <begin position="127"/>
        <end position="336"/>
    </location>
</feature>
<reference evidence="6" key="1">
    <citation type="submission" date="2022-05" db="EMBL/GenBank/DDBJ databases">
        <authorList>
            <person name="Jo J.-H."/>
            <person name="Im W.-T."/>
        </authorList>
    </citation>
    <scope>NUCLEOTIDE SEQUENCE</scope>
    <source>
        <strain evidence="6">SE220</strain>
    </source>
</reference>
<dbReference type="InterPro" id="IPR050090">
    <property type="entry name" value="Tyrosine_recombinase_XerCD"/>
</dbReference>
<evidence type="ECO:0000313" key="6">
    <source>
        <dbReference type="EMBL" id="MCL6729880.1"/>
    </source>
</evidence>